<sequence>MTDPDRTSPSEDIAEHVERVEDDAEAMERPDRAIPLPDESGVEDEGVGPVTGVVP</sequence>
<dbReference type="AlphaFoldDB" id="A0A1I6NR06"/>
<feature type="region of interest" description="Disordered" evidence="1">
    <location>
        <begin position="1"/>
        <end position="55"/>
    </location>
</feature>
<reference evidence="3" key="1">
    <citation type="submission" date="2016-10" db="EMBL/GenBank/DDBJ databases">
        <authorList>
            <person name="Varghese N."/>
            <person name="Submissions S."/>
        </authorList>
    </citation>
    <scope>NUCLEOTIDE SEQUENCE [LARGE SCALE GENOMIC DNA]</scope>
    <source>
        <strain evidence="3">CGMCC 1.10683</strain>
    </source>
</reference>
<name>A0A1I6NR06_9CAUL</name>
<feature type="compositionally biased region" description="Basic and acidic residues" evidence="1">
    <location>
        <begin position="1"/>
        <end position="19"/>
    </location>
</feature>
<proteinExistence type="predicted"/>
<gene>
    <name evidence="2" type="ORF">SAMN05192570_0372</name>
</gene>
<dbReference type="Proteomes" id="UP000198788">
    <property type="component" value="Unassembled WGS sequence"/>
</dbReference>
<dbReference type="EMBL" id="FOZV01000001">
    <property type="protein sequence ID" value="SFS30335.1"/>
    <property type="molecule type" value="Genomic_DNA"/>
</dbReference>
<dbReference type="RefSeq" id="WP_177221767.1">
    <property type="nucleotide sequence ID" value="NZ_FOZV01000001.1"/>
</dbReference>
<accession>A0A1I6NR06</accession>
<evidence type="ECO:0000256" key="1">
    <source>
        <dbReference type="SAM" id="MobiDB-lite"/>
    </source>
</evidence>
<evidence type="ECO:0000313" key="3">
    <source>
        <dbReference type="Proteomes" id="UP000198788"/>
    </source>
</evidence>
<evidence type="ECO:0000313" key="2">
    <source>
        <dbReference type="EMBL" id="SFS30335.1"/>
    </source>
</evidence>
<keyword evidence="3" id="KW-1185">Reference proteome</keyword>
<dbReference type="STRING" id="871741.SAMN05192570_0372"/>
<protein>
    <submittedName>
        <fullName evidence="2">Uncharacterized protein</fullName>
    </submittedName>
</protein>
<organism evidence="2 3">
    <name type="scientific">Brevundimonas viscosa</name>
    <dbReference type="NCBI Taxonomy" id="871741"/>
    <lineage>
        <taxon>Bacteria</taxon>
        <taxon>Pseudomonadati</taxon>
        <taxon>Pseudomonadota</taxon>
        <taxon>Alphaproteobacteria</taxon>
        <taxon>Caulobacterales</taxon>
        <taxon>Caulobacteraceae</taxon>
        <taxon>Brevundimonas</taxon>
    </lineage>
</organism>